<organism evidence="3 4">
    <name type="scientific">Gossypium barbadense</name>
    <name type="common">Sea Island cotton</name>
    <name type="synonym">Hibiscus barbadensis</name>
    <dbReference type="NCBI Taxonomy" id="3634"/>
    <lineage>
        <taxon>Eukaryota</taxon>
        <taxon>Viridiplantae</taxon>
        <taxon>Streptophyta</taxon>
        <taxon>Embryophyta</taxon>
        <taxon>Tracheophyta</taxon>
        <taxon>Spermatophyta</taxon>
        <taxon>Magnoliopsida</taxon>
        <taxon>eudicotyledons</taxon>
        <taxon>Gunneridae</taxon>
        <taxon>Pentapetalae</taxon>
        <taxon>rosids</taxon>
        <taxon>malvids</taxon>
        <taxon>Malvales</taxon>
        <taxon>Malvaceae</taxon>
        <taxon>Malvoideae</taxon>
        <taxon>Gossypium</taxon>
    </lineage>
</organism>
<reference evidence="3 4" key="1">
    <citation type="submission" date="2015-01" db="EMBL/GenBank/DDBJ databases">
        <title>Genome of allotetraploid Gossypium barbadense reveals genomic plasticity and fiber elongation in cotton evolution.</title>
        <authorList>
            <person name="Chen X."/>
            <person name="Liu X."/>
            <person name="Zhao B."/>
            <person name="Zheng H."/>
            <person name="Hu Y."/>
            <person name="Lu G."/>
            <person name="Yang C."/>
            <person name="Chen J."/>
            <person name="Shan C."/>
            <person name="Zhang L."/>
            <person name="Zhou Y."/>
            <person name="Wang L."/>
            <person name="Guo W."/>
            <person name="Bai Y."/>
            <person name="Ruan J."/>
            <person name="Shangguan X."/>
            <person name="Mao Y."/>
            <person name="Jiang J."/>
            <person name="Zhu Y."/>
            <person name="Lei J."/>
            <person name="Kang H."/>
            <person name="Chen S."/>
            <person name="He X."/>
            <person name="Wang R."/>
            <person name="Wang Y."/>
            <person name="Chen J."/>
            <person name="Wang L."/>
            <person name="Yu S."/>
            <person name="Wang B."/>
            <person name="Wei J."/>
            <person name="Song S."/>
            <person name="Lu X."/>
            <person name="Gao Z."/>
            <person name="Gu W."/>
            <person name="Deng X."/>
            <person name="Ma D."/>
            <person name="Wang S."/>
            <person name="Liang W."/>
            <person name="Fang L."/>
            <person name="Cai C."/>
            <person name="Zhu X."/>
            <person name="Zhou B."/>
            <person name="Zhang Y."/>
            <person name="Chen Z."/>
            <person name="Xu S."/>
            <person name="Zhu R."/>
            <person name="Wang S."/>
            <person name="Zhang T."/>
            <person name="Zhao G."/>
        </authorList>
    </citation>
    <scope>NUCLEOTIDE SEQUENCE [LARGE SCALE GENOMIC DNA]</scope>
    <source>
        <strain evidence="4">cv. Xinhai21</strain>
        <tissue evidence="3">Leaf</tissue>
    </source>
</reference>
<name>A0A2P5XGW6_GOSBA</name>
<evidence type="ECO:0000256" key="2">
    <source>
        <dbReference type="SAM" id="SignalP"/>
    </source>
</evidence>
<proteinExistence type="predicted"/>
<dbReference type="EMBL" id="KZ664896">
    <property type="protein sequence ID" value="PPS02597.1"/>
    <property type="molecule type" value="Genomic_DNA"/>
</dbReference>
<protein>
    <recommendedName>
        <fullName evidence="5">Secreted protein</fullName>
    </recommendedName>
</protein>
<feature type="region of interest" description="Disordered" evidence="1">
    <location>
        <begin position="20"/>
        <end position="40"/>
    </location>
</feature>
<dbReference type="AlphaFoldDB" id="A0A2P5XGW6"/>
<dbReference type="Proteomes" id="UP000239757">
    <property type="component" value="Unassembled WGS sequence"/>
</dbReference>
<sequence>MQVVALTSLALVMVLARRRESKTSSVLVGDGGDETSSRGSTLEEYPLLALGLSLLLGLGEEELEVDGDFEGEYALERTGEGDDLTANSPTKTMKTSATTKI</sequence>
<evidence type="ECO:0000256" key="1">
    <source>
        <dbReference type="SAM" id="MobiDB-lite"/>
    </source>
</evidence>
<feature type="compositionally biased region" description="Polar residues" evidence="1">
    <location>
        <begin position="85"/>
        <end position="101"/>
    </location>
</feature>
<keyword evidence="2" id="KW-0732">Signal</keyword>
<feature type="region of interest" description="Disordered" evidence="1">
    <location>
        <begin position="76"/>
        <end position="101"/>
    </location>
</feature>
<gene>
    <name evidence="3" type="ORF">GOBAR_AA18072</name>
</gene>
<evidence type="ECO:0000313" key="3">
    <source>
        <dbReference type="EMBL" id="PPS02597.1"/>
    </source>
</evidence>
<evidence type="ECO:0008006" key="5">
    <source>
        <dbReference type="Google" id="ProtNLM"/>
    </source>
</evidence>
<feature type="signal peptide" evidence="2">
    <location>
        <begin position="1"/>
        <end position="16"/>
    </location>
</feature>
<accession>A0A2P5XGW6</accession>
<feature type="chain" id="PRO_5015174968" description="Secreted protein" evidence="2">
    <location>
        <begin position="17"/>
        <end position="101"/>
    </location>
</feature>
<evidence type="ECO:0000313" key="4">
    <source>
        <dbReference type="Proteomes" id="UP000239757"/>
    </source>
</evidence>